<dbReference type="Gene3D" id="3.40.50.300">
    <property type="entry name" value="P-loop containing nucleotide triphosphate hydrolases"/>
    <property type="match status" value="1"/>
</dbReference>
<dbReference type="InterPro" id="IPR052583">
    <property type="entry name" value="ATP-helicase/E3_Ub-Ligase"/>
</dbReference>
<organism evidence="3 4">
    <name type="scientific">Choiromyces venosus 120613-1</name>
    <dbReference type="NCBI Taxonomy" id="1336337"/>
    <lineage>
        <taxon>Eukaryota</taxon>
        <taxon>Fungi</taxon>
        <taxon>Dikarya</taxon>
        <taxon>Ascomycota</taxon>
        <taxon>Pezizomycotina</taxon>
        <taxon>Pezizomycetes</taxon>
        <taxon>Pezizales</taxon>
        <taxon>Tuberaceae</taxon>
        <taxon>Choiromyces</taxon>
    </lineage>
</organism>
<reference evidence="3 4" key="1">
    <citation type="journal article" date="2018" name="Nat. Ecol. Evol.">
        <title>Pezizomycetes genomes reveal the molecular basis of ectomycorrhizal truffle lifestyle.</title>
        <authorList>
            <person name="Murat C."/>
            <person name="Payen T."/>
            <person name="Noel B."/>
            <person name="Kuo A."/>
            <person name="Morin E."/>
            <person name="Chen J."/>
            <person name="Kohler A."/>
            <person name="Krizsan K."/>
            <person name="Balestrini R."/>
            <person name="Da Silva C."/>
            <person name="Montanini B."/>
            <person name="Hainaut M."/>
            <person name="Levati E."/>
            <person name="Barry K.W."/>
            <person name="Belfiori B."/>
            <person name="Cichocki N."/>
            <person name="Clum A."/>
            <person name="Dockter R.B."/>
            <person name="Fauchery L."/>
            <person name="Guy J."/>
            <person name="Iotti M."/>
            <person name="Le Tacon F."/>
            <person name="Lindquist E.A."/>
            <person name="Lipzen A."/>
            <person name="Malagnac F."/>
            <person name="Mello A."/>
            <person name="Molinier V."/>
            <person name="Miyauchi S."/>
            <person name="Poulain J."/>
            <person name="Riccioni C."/>
            <person name="Rubini A."/>
            <person name="Sitrit Y."/>
            <person name="Splivallo R."/>
            <person name="Traeger S."/>
            <person name="Wang M."/>
            <person name="Zifcakova L."/>
            <person name="Wipf D."/>
            <person name="Zambonelli A."/>
            <person name="Paolocci F."/>
            <person name="Nowrousian M."/>
            <person name="Ottonello S."/>
            <person name="Baldrian P."/>
            <person name="Spatafora J.W."/>
            <person name="Henrissat B."/>
            <person name="Nagy L.G."/>
            <person name="Aury J.M."/>
            <person name="Wincker P."/>
            <person name="Grigoriev I.V."/>
            <person name="Bonfante P."/>
            <person name="Martin F.M."/>
        </authorList>
    </citation>
    <scope>NUCLEOTIDE SEQUENCE [LARGE SCALE GENOMIC DNA]</scope>
    <source>
        <strain evidence="3 4">120613-1</strain>
    </source>
</reference>
<proteinExistence type="predicted"/>
<protein>
    <recommendedName>
        <fullName evidence="2">Helicase C-terminal domain-containing protein</fullName>
    </recommendedName>
</protein>
<evidence type="ECO:0000313" key="3">
    <source>
        <dbReference type="EMBL" id="RPA88657.1"/>
    </source>
</evidence>
<feature type="domain" description="Helicase C-terminal" evidence="2">
    <location>
        <begin position="96"/>
        <end position="195"/>
    </location>
</feature>
<dbReference type="EMBL" id="ML120724">
    <property type="protein sequence ID" value="RPA88657.1"/>
    <property type="molecule type" value="Genomic_DNA"/>
</dbReference>
<dbReference type="InterPro" id="IPR027417">
    <property type="entry name" value="P-loop_NTPase"/>
</dbReference>
<dbReference type="AlphaFoldDB" id="A0A3N4ITH4"/>
<dbReference type="SUPFAM" id="SSF52540">
    <property type="entry name" value="P-loop containing nucleoside triphosphate hydrolases"/>
    <property type="match status" value="1"/>
</dbReference>
<evidence type="ECO:0000313" key="4">
    <source>
        <dbReference type="Proteomes" id="UP000276215"/>
    </source>
</evidence>
<evidence type="ECO:0000256" key="1">
    <source>
        <dbReference type="ARBA" id="ARBA00022801"/>
    </source>
</evidence>
<dbReference type="STRING" id="1336337.A0A3N4ITH4"/>
<dbReference type="GO" id="GO:0016787">
    <property type="term" value="F:hydrolase activity"/>
    <property type="evidence" value="ECO:0007669"/>
    <property type="project" value="UniProtKB-KW"/>
</dbReference>
<dbReference type="CDD" id="cd18793">
    <property type="entry name" value="SF2_C_SNF"/>
    <property type="match status" value="1"/>
</dbReference>
<evidence type="ECO:0000259" key="2">
    <source>
        <dbReference type="Pfam" id="PF00271"/>
    </source>
</evidence>
<sequence>MLEQWHELFQGTRGATRDLMVNIYRRCRIASSVPALCSIAAFKNGNWDRANVASYRTAGTRAQSPYSGHLDTIIRLSPKLLWLRDFIANQLGSSPEAPDEKLLIFSFSPVVLHCVDLCLDKWNISVGSAWAAPPDTRALMFEEFQKADNPRVLTGTYGTMGEGATLIRAFRCILLDPDWEISKENQAIGRIHRCGQ</sequence>
<gene>
    <name evidence="3" type="ORF">L873DRAFT_914037</name>
</gene>
<accession>A0A3N4ITH4</accession>
<dbReference type="Pfam" id="PF00271">
    <property type="entry name" value="Helicase_C"/>
    <property type="match status" value="1"/>
</dbReference>
<dbReference type="Proteomes" id="UP000276215">
    <property type="component" value="Unassembled WGS sequence"/>
</dbReference>
<dbReference type="InterPro" id="IPR001650">
    <property type="entry name" value="Helicase_C-like"/>
</dbReference>
<dbReference type="OrthoDB" id="448448at2759"/>
<dbReference type="PANTHER" id="PTHR45865:SF1">
    <property type="entry name" value="E3 UBIQUITIN-PROTEIN LIGASE SHPRH"/>
    <property type="match status" value="1"/>
</dbReference>
<dbReference type="PANTHER" id="PTHR45865">
    <property type="entry name" value="E3 UBIQUITIN-PROTEIN LIGASE SHPRH FAMILY MEMBER"/>
    <property type="match status" value="1"/>
</dbReference>
<name>A0A3N4ITH4_9PEZI</name>
<keyword evidence="4" id="KW-1185">Reference proteome</keyword>
<keyword evidence="1" id="KW-0378">Hydrolase</keyword>
<dbReference type="InterPro" id="IPR049730">
    <property type="entry name" value="SNF2/RAD54-like_C"/>
</dbReference>